<organism evidence="2 3">
    <name type="scientific">Myxococcus stipitatus (strain DSM 14675 / JCM 12634 / Mx s8)</name>
    <dbReference type="NCBI Taxonomy" id="1278073"/>
    <lineage>
        <taxon>Bacteria</taxon>
        <taxon>Pseudomonadati</taxon>
        <taxon>Myxococcota</taxon>
        <taxon>Myxococcia</taxon>
        <taxon>Myxococcales</taxon>
        <taxon>Cystobacterineae</taxon>
        <taxon>Myxococcaceae</taxon>
        <taxon>Myxococcus</taxon>
    </lineage>
</organism>
<reference evidence="2 3" key="1">
    <citation type="journal article" date="2013" name="Genome Announc.">
        <title>Complete genome sequence of Myxococcus stipitatus strain DSM 14675, a fruiting myxobacterium.</title>
        <authorList>
            <person name="Huntley S."/>
            <person name="Kneip S."/>
            <person name="Treuner-Lange A."/>
            <person name="Sogaard-Andersen L."/>
        </authorList>
    </citation>
    <scope>NUCLEOTIDE SEQUENCE [LARGE SCALE GENOMIC DNA]</scope>
    <source>
        <strain evidence="3">DSM 14675 / JCM 12634 / Mx s8</strain>
    </source>
</reference>
<dbReference type="HOGENOM" id="CLU_626752_0_0_7"/>
<dbReference type="KEGG" id="msd:MYSTI_00346"/>
<feature type="compositionally biased region" description="Low complexity" evidence="1">
    <location>
        <begin position="269"/>
        <end position="280"/>
    </location>
</feature>
<keyword evidence="3" id="KW-1185">Reference proteome</keyword>
<accession>L7U5D2</accession>
<dbReference type="AlphaFoldDB" id="L7U5D2"/>
<protein>
    <submittedName>
        <fullName evidence="2">Uncharacterized protein</fullName>
    </submittedName>
</protein>
<evidence type="ECO:0000313" key="3">
    <source>
        <dbReference type="Proteomes" id="UP000011131"/>
    </source>
</evidence>
<dbReference type="RefSeq" id="WP_015345967.1">
    <property type="nucleotide sequence ID" value="NC_020126.1"/>
</dbReference>
<proteinExistence type="predicted"/>
<feature type="region of interest" description="Disordered" evidence="1">
    <location>
        <begin position="203"/>
        <end position="283"/>
    </location>
</feature>
<dbReference type="STRING" id="1278073.MYSTI_00346"/>
<dbReference type="PATRIC" id="fig|1278073.3.peg.363"/>
<feature type="region of interest" description="Disordered" evidence="1">
    <location>
        <begin position="323"/>
        <end position="437"/>
    </location>
</feature>
<gene>
    <name evidence="2" type="ordered locus">MYSTI_00346</name>
</gene>
<feature type="compositionally biased region" description="Basic and acidic residues" evidence="1">
    <location>
        <begin position="217"/>
        <end position="250"/>
    </location>
</feature>
<evidence type="ECO:0000313" key="2">
    <source>
        <dbReference type="EMBL" id="AGC41704.1"/>
    </source>
</evidence>
<evidence type="ECO:0000256" key="1">
    <source>
        <dbReference type="SAM" id="MobiDB-lite"/>
    </source>
</evidence>
<dbReference type="Proteomes" id="UP000011131">
    <property type="component" value="Chromosome"/>
</dbReference>
<feature type="compositionally biased region" description="Basic and acidic residues" evidence="1">
    <location>
        <begin position="323"/>
        <end position="334"/>
    </location>
</feature>
<feature type="compositionally biased region" description="Low complexity" evidence="1">
    <location>
        <begin position="251"/>
        <end position="260"/>
    </location>
</feature>
<name>L7U5D2_MYXSD</name>
<dbReference type="EMBL" id="CP004025">
    <property type="protein sequence ID" value="AGC41704.1"/>
    <property type="molecule type" value="Genomic_DNA"/>
</dbReference>
<feature type="compositionally biased region" description="Basic and acidic residues" evidence="1">
    <location>
        <begin position="365"/>
        <end position="377"/>
    </location>
</feature>
<feature type="region of interest" description="Disordered" evidence="1">
    <location>
        <begin position="51"/>
        <end position="77"/>
    </location>
</feature>
<sequence>MGQPGQTPGSWLHGGALALWSAACKRALVACGINPANFGTYDLRAKAQAAERKKYRTQRNKEAKQRGKNKRPHEGNCQVGKTPKAICMCIESDEAYFELGSEKWMLANSQSGHISQNALYQNERADPCSNVPPEGKHAGTYGYRDNKAFCMDHLGRANNPGTIHYEITNREAQFAASLERRKVKAVTEGVMMEGAKGTAEVAAMGAGGRQNGKGKYTKNDKDLGKMTPERIAEGKRSDEAKDHHAADLKANENASAEAGASGKGKGKKPNAPSAKKPTAKQVDKAVECISDAWKQSLDEMRNDVINEFSTAARSPECKKQIKEYKKTLPKDQRNKKVRYTDLPPERRAAVDASVNKKTGNPKMSAVERDQKKLEKKGAKTAGEANNPPTQKDCLQYQANWLQQHRKADGTHTPMQGRVPNSGDGDASRAGDTGLETE</sequence>